<dbReference type="Gene3D" id="3.40.50.300">
    <property type="entry name" value="P-loop containing nucleotide triphosphate hydrolases"/>
    <property type="match status" value="1"/>
</dbReference>
<feature type="domain" description="Response regulatory" evidence="5">
    <location>
        <begin position="5"/>
        <end position="121"/>
    </location>
</feature>
<evidence type="ECO:0000256" key="4">
    <source>
        <dbReference type="SAM" id="MobiDB-lite"/>
    </source>
</evidence>
<gene>
    <name evidence="6" type="ORF">GTO89_05400</name>
</gene>
<evidence type="ECO:0000259" key="5">
    <source>
        <dbReference type="PROSITE" id="PS50110"/>
    </source>
</evidence>
<dbReference type="GO" id="GO:0000160">
    <property type="term" value="P:phosphorelay signal transduction system"/>
    <property type="evidence" value="ECO:0007669"/>
    <property type="project" value="InterPro"/>
</dbReference>
<dbReference type="InterPro" id="IPR011006">
    <property type="entry name" value="CheY-like_superfamily"/>
</dbReference>
<evidence type="ECO:0000313" key="6">
    <source>
        <dbReference type="EMBL" id="MZP42475.1"/>
    </source>
</evidence>
<name>A0A845LDC9_HELGE</name>
<dbReference type="InterPro" id="IPR050625">
    <property type="entry name" value="ParA/MinD_ATPase"/>
</dbReference>
<dbReference type="Gene3D" id="3.40.50.2300">
    <property type="match status" value="1"/>
</dbReference>
<dbReference type="SUPFAM" id="SSF52540">
    <property type="entry name" value="P-loop containing nucleoside triphosphate hydrolases"/>
    <property type="match status" value="1"/>
</dbReference>
<comment type="function">
    <text evidence="2">May play the central regulatory role in sporulation. It may be an element of the effector pathway responsible for the activation of sporulation genes in response to nutritional stress. Spo0A may act in concert with spo0H (a sigma factor) to control the expression of some genes that are critical to the sporulation process.</text>
</comment>
<dbReference type="GO" id="GO:0016887">
    <property type="term" value="F:ATP hydrolysis activity"/>
    <property type="evidence" value="ECO:0007669"/>
    <property type="project" value="TreeGrafter"/>
</dbReference>
<dbReference type="PROSITE" id="PS50110">
    <property type="entry name" value="RESPONSE_REGULATORY"/>
    <property type="match status" value="1"/>
</dbReference>
<evidence type="ECO:0000256" key="1">
    <source>
        <dbReference type="ARBA" id="ARBA00018672"/>
    </source>
</evidence>
<evidence type="ECO:0000313" key="7">
    <source>
        <dbReference type="Proteomes" id="UP000471031"/>
    </source>
</evidence>
<dbReference type="OrthoDB" id="9794577at2"/>
<accession>A0A845LDC9</accession>
<dbReference type="GO" id="GO:0051782">
    <property type="term" value="P:negative regulation of cell division"/>
    <property type="evidence" value="ECO:0007669"/>
    <property type="project" value="TreeGrafter"/>
</dbReference>
<dbReference type="PANTHER" id="PTHR43384">
    <property type="entry name" value="SEPTUM SITE-DETERMINING PROTEIN MIND HOMOLOG, CHLOROPLASTIC-RELATED"/>
    <property type="match status" value="1"/>
</dbReference>
<dbReference type="SMART" id="SM00448">
    <property type="entry name" value="REC"/>
    <property type="match status" value="1"/>
</dbReference>
<proteinExistence type="predicted"/>
<comment type="caution">
    <text evidence="6">The sequence shown here is derived from an EMBL/GenBank/DDBJ whole genome shotgun (WGS) entry which is preliminary data.</text>
</comment>
<dbReference type="PANTHER" id="PTHR43384:SF13">
    <property type="entry name" value="SLR0110 PROTEIN"/>
    <property type="match status" value="1"/>
</dbReference>
<dbReference type="RefSeq" id="WP_161261055.1">
    <property type="nucleotide sequence ID" value="NZ_JAFBDC010000003.1"/>
</dbReference>
<organism evidence="6 7">
    <name type="scientific">Heliomicrobium gestii</name>
    <name type="common">Heliobacterium gestii</name>
    <dbReference type="NCBI Taxonomy" id="2699"/>
    <lineage>
        <taxon>Bacteria</taxon>
        <taxon>Bacillati</taxon>
        <taxon>Bacillota</taxon>
        <taxon>Clostridia</taxon>
        <taxon>Eubacteriales</taxon>
        <taxon>Heliobacteriaceae</taxon>
        <taxon>Heliomicrobium</taxon>
    </lineage>
</organism>
<evidence type="ECO:0000256" key="2">
    <source>
        <dbReference type="ARBA" id="ARBA00024867"/>
    </source>
</evidence>
<dbReference type="AlphaFoldDB" id="A0A845LDC9"/>
<dbReference type="InterPro" id="IPR027417">
    <property type="entry name" value="P-loop_NTPase"/>
</dbReference>
<dbReference type="EMBL" id="WXEX01000004">
    <property type="protein sequence ID" value="MZP42475.1"/>
    <property type="molecule type" value="Genomic_DNA"/>
</dbReference>
<dbReference type="Proteomes" id="UP000471031">
    <property type="component" value="Unassembled WGS sequence"/>
</dbReference>
<reference evidence="6 7" key="1">
    <citation type="submission" date="2020-01" db="EMBL/GenBank/DDBJ databases">
        <title>Whole genome sequence of Heliobacterium gestii DSM 11169.</title>
        <authorList>
            <person name="Kyndt J.A."/>
            <person name="Meyer T.E."/>
        </authorList>
    </citation>
    <scope>NUCLEOTIDE SEQUENCE [LARGE SCALE GENOMIC DNA]</scope>
    <source>
        <strain evidence="6 7">DSM 11169</strain>
    </source>
</reference>
<dbReference type="GO" id="GO:0005524">
    <property type="term" value="F:ATP binding"/>
    <property type="evidence" value="ECO:0007669"/>
    <property type="project" value="TreeGrafter"/>
</dbReference>
<comment type="caution">
    <text evidence="3">Lacks conserved residue(s) required for the propagation of feature annotation.</text>
</comment>
<dbReference type="InterPro" id="IPR025669">
    <property type="entry name" value="AAA_dom"/>
</dbReference>
<dbReference type="SUPFAM" id="SSF52172">
    <property type="entry name" value="CheY-like"/>
    <property type="match status" value="1"/>
</dbReference>
<protein>
    <recommendedName>
        <fullName evidence="1">Stage 0 sporulation protein A homolog</fullName>
    </recommendedName>
</protein>
<sequence length="414" mass="45894">MDKIRLLLASANYETNVSLRALLEPFHEYKIIGDADNGQKAIEMALHYLPDIVVLSTHLPGIDGLEATQQIVGQAPYIGVILFGAGDPVELMRRSMQAGAGDFLEFPVTGARLRKSITSLFEVKKRQRAHLSENPLVVPRRQPRVISVFSSKGGVGKTLVAVNLAVCLRELTRGDLLLLDLDLQFGNVADMLGLEAKTNIINLLADRGQIEHTELDRYLVAHESGVRVLPAPPEPDQADLVGEEDVRDLLSLFTKTFDYIVIDLPPLFNDVVLTSLERADHLLLITTLEIPTVKNVKGGIDILKRLDFPPEKLHLVINRHNPNRELGVDDVRRYLGVRNLFLIDDNPERVIQSINTGEPLVLQSREAPAARQIAKLADHLIRYDRPGELDRRASGDGKPSFLSRLFGKGAPQDG</sequence>
<dbReference type="Pfam" id="PF13614">
    <property type="entry name" value="AAA_31"/>
    <property type="match status" value="1"/>
</dbReference>
<dbReference type="InterPro" id="IPR001789">
    <property type="entry name" value="Sig_transdc_resp-reg_receiver"/>
</dbReference>
<keyword evidence="7" id="KW-1185">Reference proteome</keyword>
<dbReference type="Pfam" id="PF00072">
    <property type="entry name" value="Response_reg"/>
    <property type="match status" value="1"/>
</dbReference>
<dbReference type="GO" id="GO:0009898">
    <property type="term" value="C:cytoplasmic side of plasma membrane"/>
    <property type="evidence" value="ECO:0007669"/>
    <property type="project" value="TreeGrafter"/>
</dbReference>
<dbReference type="GO" id="GO:0005829">
    <property type="term" value="C:cytosol"/>
    <property type="evidence" value="ECO:0007669"/>
    <property type="project" value="TreeGrafter"/>
</dbReference>
<evidence type="ECO:0000256" key="3">
    <source>
        <dbReference type="PROSITE-ProRule" id="PRU00169"/>
    </source>
</evidence>
<feature type="region of interest" description="Disordered" evidence="4">
    <location>
        <begin position="388"/>
        <end position="414"/>
    </location>
</feature>